<dbReference type="AlphaFoldDB" id="A0AAD5QID5"/>
<name>A0AAD5QID5_PARTN</name>
<keyword evidence="2" id="KW-1185">Reference proteome</keyword>
<dbReference type="EMBL" id="JAHQIW010000689">
    <property type="protein sequence ID" value="KAJ1349555.1"/>
    <property type="molecule type" value="Genomic_DNA"/>
</dbReference>
<accession>A0AAD5QID5</accession>
<evidence type="ECO:0000313" key="2">
    <source>
        <dbReference type="Proteomes" id="UP001196413"/>
    </source>
</evidence>
<comment type="caution">
    <text evidence="1">The sequence shown here is derived from an EMBL/GenBank/DDBJ whole genome shotgun (WGS) entry which is preliminary data.</text>
</comment>
<proteinExistence type="predicted"/>
<organism evidence="1 2">
    <name type="scientific">Parelaphostrongylus tenuis</name>
    <name type="common">Meningeal worm</name>
    <dbReference type="NCBI Taxonomy" id="148309"/>
    <lineage>
        <taxon>Eukaryota</taxon>
        <taxon>Metazoa</taxon>
        <taxon>Ecdysozoa</taxon>
        <taxon>Nematoda</taxon>
        <taxon>Chromadorea</taxon>
        <taxon>Rhabditida</taxon>
        <taxon>Rhabditina</taxon>
        <taxon>Rhabditomorpha</taxon>
        <taxon>Strongyloidea</taxon>
        <taxon>Metastrongylidae</taxon>
        <taxon>Parelaphostrongylus</taxon>
    </lineage>
</organism>
<protein>
    <submittedName>
        <fullName evidence="1">Uncharacterized protein</fullName>
    </submittedName>
</protein>
<sequence>MSRPPPQPIFVHRGLSGGVTSCAVVPTINGDSILIGTGKGRCELYDAETHTLIRTVYVDEEQRAISSVGILNDFIWVHIRNYAVIMLGDSDCPMVTLHLTHCGFCMATVMGSWLIYPDSVARKHYLKFWSHNSKDRDPIALKDIPMCMLSNDEVIYVGDEAGILSQICVKGDVQKQVRLFSKPIFCLASTSSTLACGSSKSPILCFPQMIS</sequence>
<evidence type="ECO:0000313" key="1">
    <source>
        <dbReference type="EMBL" id="KAJ1349555.1"/>
    </source>
</evidence>
<gene>
    <name evidence="1" type="ORF">KIN20_005145</name>
</gene>
<dbReference type="InterPro" id="IPR011047">
    <property type="entry name" value="Quinoprotein_ADH-like_sf"/>
</dbReference>
<dbReference type="SUPFAM" id="SSF50998">
    <property type="entry name" value="Quinoprotein alcohol dehydrogenase-like"/>
    <property type="match status" value="1"/>
</dbReference>
<dbReference type="Proteomes" id="UP001196413">
    <property type="component" value="Unassembled WGS sequence"/>
</dbReference>
<reference evidence="1" key="1">
    <citation type="submission" date="2021-06" db="EMBL/GenBank/DDBJ databases">
        <title>Parelaphostrongylus tenuis whole genome reference sequence.</title>
        <authorList>
            <person name="Garwood T.J."/>
            <person name="Larsen P.A."/>
            <person name="Fountain-Jones N.M."/>
            <person name="Garbe J.R."/>
            <person name="Macchietto M.G."/>
            <person name="Kania S.A."/>
            <person name="Gerhold R.W."/>
            <person name="Richards J.E."/>
            <person name="Wolf T.M."/>
        </authorList>
    </citation>
    <scope>NUCLEOTIDE SEQUENCE</scope>
    <source>
        <strain evidence="1">MNPRO001-30</strain>
        <tissue evidence="1">Meninges</tissue>
    </source>
</reference>